<keyword evidence="3 10" id="KW-0813">Transport</keyword>
<evidence type="ECO:0000256" key="8">
    <source>
        <dbReference type="ARBA" id="ARBA00023010"/>
    </source>
</evidence>
<organism evidence="12 13">
    <name type="scientific">candidate division TA06 bacterium</name>
    <dbReference type="NCBI Taxonomy" id="2250710"/>
    <lineage>
        <taxon>Bacteria</taxon>
        <taxon>Bacteria division TA06</taxon>
    </lineage>
</organism>
<reference evidence="12 13" key="1">
    <citation type="submission" date="2019-03" db="EMBL/GenBank/DDBJ databases">
        <title>Metabolic potential of uncultured bacteria and archaea associated with petroleum seepage in deep-sea sediments.</title>
        <authorList>
            <person name="Dong X."/>
            <person name="Hubert C."/>
        </authorList>
    </citation>
    <scope>NUCLEOTIDE SEQUENCE [LARGE SCALE GENOMIC DNA]</scope>
    <source>
        <strain evidence="12">E44_bin18</strain>
    </source>
</reference>
<evidence type="ECO:0000313" key="13">
    <source>
        <dbReference type="Proteomes" id="UP000315525"/>
    </source>
</evidence>
<proteinExistence type="inferred from homology"/>
<keyword evidence="5 10" id="KW-0812">Transmembrane</keyword>
<name>A0A523UXX2_UNCT6</name>
<dbReference type="PANTHER" id="PTHR34182:SF1">
    <property type="entry name" value="PROTEIN-EXPORT MEMBRANE PROTEIN SECG"/>
    <property type="match status" value="1"/>
</dbReference>
<evidence type="ECO:0000256" key="10">
    <source>
        <dbReference type="RuleBase" id="RU365087"/>
    </source>
</evidence>
<dbReference type="GO" id="GO:0065002">
    <property type="term" value="P:intracellular protein transmembrane transport"/>
    <property type="evidence" value="ECO:0007669"/>
    <property type="project" value="TreeGrafter"/>
</dbReference>
<keyword evidence="6 10" id="KW-0653">Protein transport</keyword>
<dbReference type="PRINTS" id="PR01651">
    <property type="entry name" value="SECGEXPORT"/>
</dbReference>
<evidence type="ECO:0000313" key="12">
    <source>
        <dbReference type="EMBL" id="TET47353.1"/>
    </source>
</evidence>
<evidence type="ECO:0000256" key="2">
    <source>
        <dbReference type="ARBA" id="ARBA00008445"/>
    </source>
</evidence>
<dbReference type="InterPro" id="IPR004692">
    <property type="entry name" value="SecG"/>
</dbReference>
<dbReference type="GO" id="GO:0015450">
    <property type="term" value="F:protein-transporting ATPase activity"/>
    <property type="evidence" value="ECO:0007669"/>
    <property type="project" value="UniProtKB-UniRule"/>
</dbReference>
<evidence type="ECO:0000256" key="9">
    <source>
        <dbReference type="ARBA" id="ARBA00023136"/>
    </source>
</evidence>
<comment type="similarity">
    <text evidence="2 10">Belongs to the SecG family.</text>
</comment>
<gene>
    <name evidence="12" type="primary">secG</name>
    <name evidence="12" type="ORF">E3J62_01855</name>
</gene>
<evidence type="ECO:0000256" key="4">
    <source>
        <dbReference type="ARBA" id="ARBA00022475"/>
    </source>
</evidence>
<dbReference type="Pfam" id="PF03840">
    <property type="entry name" value="SecG"/>
    <property type="match status" value="1"/>
</dbReference>
<evidence type="ECO:0000256" key="11">
    <source>
        <dbReference type="SAM" id="MobiDB-lite"/>
    </source>
</evidence>
<feature type="compositionally biased region" description="Acidic residues" evidence="11">
    <location>
        <begin position="107"/>
        <end position="116"/>
    </location>
</feature>
<dbReference type="EMBL" id="SOJN01000023">
    <property type="protein sequence ID" value="TET47353.1"/>
    <property type="molecule type" value="Genomic_DNA"/>
</dbReference>
<keyword evidence="4 10" id="KW-1003">Cell membrane</keyword>
<sequence length="116" mass="11920">MVFSIVLPIHILVSACLVIVTLLQRGKGGGLSGVFGGGGSQSVFGGRGATPVLAKATVVFAVLFMLTSLSLTLISASRRAPRSAVEGEMQRGPFAPAEEGLVPLEPIQEEPESTGE</sequence>
<dbReference type="GO" id="GO:0043952">
    <property type="term" value="P:protein transport by the Sec complex"/>
    <property type="evidence" value="ECO:0007669"/>
    <property type="project" value="TreeGrafter"/>
</dbReference>
<dbReference type="Proteomes" id="UP000315525">
    <property type="component" value="Unassembled WGS sequence"/>
</dbReference>
<dbReference type="GO" id="GO:0009306">
    <property type="term" value="P:protein secretion"/>
    <property type="evidence" value="ECO:0007669"/>
    <property type="project" value="UniProtKB-UniRule"/>
</dbReference>
<accession>A0A523UXX2</accession>
<comment type="caution">
    <text evidence="10">Lacks conserved residue(s) required for the propagation of feature annotation.</text>
</comment>
<comment type="function">
    <text evidence="10">Involved in protein export. Participates in an early event of protein translocation.</text>
</comment>
<evidence type="ECO:0000256" key="5">
    <source>
        <dbReference type="ARBA" id="ARBA00022692"/>
    </source>
</evidence>
<comment type="caution">
    <text evidence="12">The sequence shown here is derived from an EMBL/GenBank/DDBJ whole genome shotgun (WGS) entry which is preliminary data.</text>
</comment>
<keyword evidence="9 10" id="KW-0472">Membrane</keyword>
<evidence type="ECO:0000256" key="6">
    <source>
        <dbReference type="ARBA" id="ARBA00022927"/>
    </source>
</evidence>
<comment type="subcellular location">
    <subcellularLocation>
        <location evidence="1 10">Cell membrane</location>
        <topology evidence="1 10">Multi-pass membrane protein</topology>
    </subcellularLocation>
</comment>
<protein>
    <recommendedName>
        <fullName evidence="10">Protein-export membrane protein SecG</fullName>
    </recommendedName>
</protein>
<evidence type="ECO:0000256" key="3">
    <source>
        <dbReference type="ARBA" id="ARBA00022448"/>
    </source>
</evidence>
<dbReference type="GO" id="GO:0005886">
    <property type="term" value="C:plasma membrane"/>
    <property type="evidence" value="ECO:0007669"/>
    <property type="project" value="UniProtKB-SubCell"/>
</dbReference>
<dbReference type="NCBIfam" id="TIGR00810">
    <property type="entry name" value="secG"/>
    <property type="match status" value="1"/>
</dbReference>
<keyword evidence="7 10" id="KW-1133">Transmembrane helix</keyword>
<evidence type="ECO:0000256" key="1">
    <source>
        <dbReference type="ARBA" id="ARBA00004651"/>
    </source>
</evidence>
<keyword evidence="8 10" id="KW-0811">Translocation</keyword>
<evidence type="ECO:0000256" key="7">
    <source>
        <dbReference type="ARBA" id="ARBA00022989"/>
    </source>
</evidence>
<feature type="transmembrane region" description="Helical" evidence="10">
    <location>
        <begin position="52"/>
        <end position="74"/>
    </location>
</feature>
<feature type="region of interest" description="Disordered" evidence="11">
    <location>
        <begin position="82"/>
        <end position="116"/>
    </location>
</feature>
<dbReference type="AlphaFoldDB" id="A0A523UXX2"/>
<dbReference type="PANTHER" id="PTHR34182">
    <property type="entry name" value="PROTEIN-EXPORT MEMBRANE PROTEIN SECG"/>
    <property type="match status" value="1"/>
</dbReference>